<accession>A0A6J4Q5D5</accession>
<dbReference type="EC" id="2.-.-.-" evidence="2"/>
<name>A0A6J4Q5D5_9BACT</name>
<feature type="compositionally biased region" description="Basic residues" evidence="1">
    <location>
        <begin position="148"/>
        <end position="158"/>
    </location>
</feature>
<organism evidence="2">
    <name type="scientific">uncultured Phycisphaerae bacterium</name>
    <dbReference type="NCBI Taxonomy" id="904963"/>
    <lineage>
        <taxon>Bacteria</taxon>
        <taxon>Pseudomonadati</taxon>
        <taxon>Planctomycetota</taxon>
        <taxon>Phycisphaerae</taxon>
        <taxon>environmental samples</taxon>
    </lineage>
</organism>
<dbReference type="EMBL" id="CADCUQ010000801">
    <property type="protein sequence ID" value="CAA9430939.1"/>
    <property type="molecule type" value="Genomic_DNA"/>
</dbReference>
<sequence>VQIRLPRPARQEVSARRLPDQRHGPVQGQGPRRAGERAEQEAHPRAPGRAVRRGQARAADRLPGDRRRGEGRGDQLRVQRRQPAGVYGDELQAAVDRRAVPRLPVAPPRGRPRSRDDRHPQPLALRGRGRRAGEVDRAEKGVVGPVRPHQRVRAHAGRRGRDDPEVLSAHLEGRAEEAAGGPPARPAEELEVRGGRPRRAQAVGRLPGRVRRHARAVLDRARAVVRRPGRPQVVPELGAERDDRPHDGSARHEVPRARRGPGQDRGRV</sequence>
<gene>
    <name evidence="2" type="ORF">AVDCRST_MAG64-3474</name>
</gene>
<feature type="region of interest" description="Disordered" evidence="1">
    <location>
        <begin position="222"/>
        <end position="268"/>
    </location>
</feature>
<protein>
    <submittedName>
        <fullName evidence="2">Polyphosphate kinase 2</fullName>
        <ecNumber evidence="2">2.-.-.-</ecNumber>
    </submittedName>
</protein>
<proteinExistence type="predicted"/>
<feature type="compositionally biased region" description="Basic and acidic residues" evidence="1">
    <location>
        <begin position="9"/>
        <end position="23"/>
    </location>
</feature>
<keyword evidence="2" id="KW-0808">Transferase</keyword>
<dbReference type="AlphaFoldDB" id="A0A6J4Q5D5"/>
<feature type="compositionally biased region" description="Basic and acidic residues" evidence="1">
    <location>
        <begin position="131"/>
        <end position="140"/>
    </location>
</feature>
<feature type="non-terminal residue" evidence="2">
    <location>
        <position position="1"/>
    </location>
</feature>
<dbReference type="GO" id="GO:0016301">
    <property type="term" value="F:kinase activity"/>
    <property type="evidence" value="ECO:0007669"/>
    <property type="project" value="UniProtKB-KW"/>
</dbReference>
<feature type="region of interest" description="Disordered" evidence="1">
    <location>
        <begin position="1"/>
        <end position="208"/>
    </location>
</feature>
<feature type="compositionally biased region" description="Basic and acidic residues" evidence="1">
    <location>
        <begin position="58"/>
        <end position="77"/>
    </location>
</feature>
<evidence type="ECO:0000256" key="1">
    <source>
        <dbReference type="SAM" id="MobiDB-lite"/>
    </source>
</evidence>
<feature type="compositionally biased region" description="Basic and acidic residues" evidence="1">
    <location>
        <begin position="33"/>
        <end position="44"/>
    </location>
</feature>
<evidence type="ECO:0000313" key="2">
    <source>
        <dbReference type="EMBL" id="CAA9430939.1"/>
    </source>
</evidence>
<reference evidence="2" key="1">
    <citation type="submission" date="2020-02" db="EMBL/GenBank/DDBJ databases">
        <authorList>
            <person name="Meier V. D."/>
        </authorList>
    </citation>
    <scope>NUCLEOTIDE SEQUENCE</scope>
    <source>
        <strain evidence="2">AVDCRST_MAG64</strain>
    </source>
</reference>
<feature type="compositionally biased region" description="Basic and acidic residues" evidence="1">
    <location>
        <begin position="238"/>
        <end position="268"/>
    </location>
</feature>
<feature type="non-terminal residue" evidence="2">
    <location>
        <position position="268"/>
    </location>
</feature>
<keyword evidence="2" id="KW-0418">Kinase</keyword>